<organism evidence="1 2">
    <name type="scientific">Stenotrophomonas maltophilia</name>
    <name type="common">Pseudomonas maltophilia</name>
    <name type="synonym">Xanthomonas maltophilia</name>
    <dbReference type="NCBI Taxonomy" id="40324"/>
    <lineage>
        <taxon>Bacteria</taxon>
        <taxon>Pseudomonadati</taxon>
        <taxon>Pseudomonadota</taxon>
        <taxon>Gammaproteobacteria</taxon>
        <taxon>Lysobacterales</taxon>
        <taxon>Lysobacteraceae</taxon>
        <taxon>Stenotrophomonas</taxon>
        <taxon>Stenotrophomonas maltophilia group</taxon>
    </lineage>
</organism>
<evidence type="ECO:0008006" key="3">
    <source>
        <dbReference type="Google" id="ProtNLM"/>
    </source>
</evidence>
<reference evidence="1 2" key="1">
    <citation type="journal article" date="2015" name="Antimicrob. Agents Chemother.">
        <title>Whole-Genome Sequencing Identifies Emergence of a Quinolone Resistance Mutation in a Case of Stenotrophomonas maltophilia Bacteremia.</title>
        <authorList>
            <person name="Pak T.R."/>
            <person name="Altman D.R."/>
            <person name="Attie O."/>
            <person name="Sebra R."/>
            <person name="Hamula C.L."/>
            <person name="Lewis M."/>
            <person name="Deikus G."/>
            <person name="Newman L.C."/>
            <person name="Fang G."/>
            <person name="Hand J."/>
            <person name="Papel G."/>
            <person name="Wallach F."/>
            <person name="Schadt E.E."/>
            <person name="Huprikar S."/>
            <person name="van Bakel H."/>
            <person name="Kasarskis A."/>
            <person name="Bashir A."/>
        </authorList>
    </citation>
    <scope>NUCLEOTIDE SEQUENCE [LARGE SCALE GENOMIC DNA]</scope>
    <source>
        <strain evidence="1 2">ISMMS6</strain>
    </source>
</reference>
<name>A0AB34TC59_STEMA</name>
<sequence>MTADRAVAIEGCDMANGPDLTSVAEIVDGRVINVRHVPRQHRYDPTTLAGAIKLRAWDCGIPLTRLAPLVGMKPDSLRQRLSKTRGKRALQPWQVTKLAIALGLEVAALHRLAAKHEGWKV</sequence>
<proteinExistence type="predicted"/>
<dbReference type="RefSeq" id="WP_053463348.1">
    <property type="nucleotide sequence ID" value="NZ_JZIW01000010.1"/>
</dbReference>
<evidence type="ECO:0000313" key="2">
    <source>
        <dbReference type="Proteomes" id="UP000037632"/>
    </source>
</evidence>
<accession>A0AB34TC59</accession>
<dbReference type="AlphaFoldDB" id="A0AB34TC59"/>
<protein>
    <recommendedName>
        <fullName evidence="3">XRE family transcriptional regulator</fullName>
    </recommendedName>
</protein>
<comment type="caution">
    <text evidence="1">The sequence shown here is derived from an EMBL/GenBank/DDBJ whole genome shotgun (WGS) entry which is preliminary data.</text>
</comment>
<dbReference type="Proteomes" id="UP000037632">
    <property type="component" value="Unassembled WGS sequence"/>
</dbReference>
<evidence type="ECO:0000313" key="1">
    <source>
        <dbReference type="EMBL" id="KOO70080.1"/>
    </source>
</evidence>
<gene>
    <name evidence="1" type="ORF">VL23_20565</name>
</gene>
<dbReference type="EMBL" id="JZIW01000010">
    <property type="protein sequence ID" value="KOO70080.1"/>
    <property type="molecule type" value="Genomic_DNA"/>
</dbReference>